<evidence type="ECO:0000256" key="1">
    <source>
        <dbReference type="ARBA" id="ARBA00000085"/>
    </source>
</evidence>
<dbReference type="Gene3D" id="3.30.565.10">
    <property type="entry name" value="Histidine kinase-like ATPase, C-terminal domain"/>
    <property type="match status" value="1"/>
</dbReference>
<dbReference type="InterPro" id="IPR050351">
    <property type="entry name" value="BphY/WalK/GraS-like"/>
</dbReference>
<dbReference type="FunFam" id="1.10.287.130:FF:000001">
    <property type="entry name" value="Two-component sensor histidine kinase"/>
    <property type="match status" value="1"/>
</dbReference>
<dbReference type="GO" id="GO:0004721">
    <property type="term" value="F:phosphoprotein phosphatase activity"/>
    <property type="evidence" value="ECO:0007669"/>
    <property type="project" value="TreeGrafter"/>
</dbReference>
<evidence type="ECO:0000313" key="13">
    <source>
        <dbReference type="EMBL" id="TCL53973.1"/>
    </source>
</evidence>
<evidence type="ECO:0000313" key="14">
    <source>
        <dbReference type="Proteomes" id="UP000295184"/>
    </source>
</evidence>
<keyword evidence="6 13" id="KW-0418">Kinase</keyword>
<dbReference type="SUPFAM" id="SSF47384">
    <property type="entry name" value="Homodimeric domain of signal transducing histidine kinase"/>
    <property type="match status" value="1"/>
</dbReference>
<dbReference type="InterPro" id="IPR005467">
    <property type="entry name" value="His_kinase_dom"/>
</dbReference>
<keyword evidence="4" id="KW-0597">Phosphoprotein</keyword>
<evidence type="ECO:0000256" key="7">
    <source>
        <dbReference type="ARBA" id="ARBA00023012"/>
    </source>
</evidence>
<evidence type="ECO:0000256" key="9">
    <source>
        <dbReference type="SAM" id="Coils"/>
    </source>
</evidence>
<evidence type="ECO:0000256" key="3">
    <source>
        <dbReference type="ARBA" id="ARBA00012438"/>
    </source>
</evidence>
<keyword evidence="10" id="KW-1133">Transmembrane helix</keyword>
<dbReference type="SMART" id="SM00388">
    <property type="entry name" value="HisKA"/>
    <property type="match status" value="1"/>
</dbReference>
<evidence type="ECO:0000256" key="10">
    <source>
        <dbReference type="SAM" id="Phobius"/>
    </source>
</evidence>
<dbReference type="InterPro" id="IPR003660">
    <property type="entry name" value="HAMP_dom"/>
</dbReference>
<dbReference type="PANTHER" id="PTHR45453">
    <property type="entry name" value="PHOSPHATE REGULON SENSOR PROTEIN PHOR"/>
    <property type="match status" value="1"/>
</dbReference>
<dbReference type="InterPro" id="IPR004358">
    <property type="entry name" value="Sig_transdc_His_kin-like_C"/>
</dbReference>
<dbReference type="SMART" id="SM00387">
    <property type="entry name" value="HATPase_c"/>
    <property type="match status" value="1"/>
</dbReference>
<dbReference type="PROSITE" id="PS50885">
    <property type="entry name" value="HAMP"/>
    <property type="match status" value="1"/>
</dbReference>
<keyword evidence="10" id="KW-0812">Transmembrane</keyword>
<dbReference type="GO" id="GO:0000155">
    <property type="term" value="F:phosphorelay sensor kinase activity"/>
    <property type="evidence" value="ECO:0007669"/>
    <property type="project" value="InterPro"/>
</dbReference>
<dbReference type="CDD" id="cd00082">
    <property type="entry name" value="HisKA"/>
    <property type="match status" value="1"/>
</dbReference>
<dbReference type="AlphaFoldDB" id="A0A4R1QM26"/>
<dbReference type="SMART" id="SM00304">
    <property type="entry name" value="HAMP"/>
    <property type="match status" value="1"/>
</dbReference>
<dbReference type="FunFam" id="3.30.565.10:FF:000006">
    <property type="entry name" value="Sensor histidine kinase WalK"/>
    <property type="match status" value="1"/>
</dbReference>
<dbReference type="Pfam" id="PF00512">
    <property type="entry name" value="HisKA"/>
    <property type="match status" value="1"/>
</dbReference>
<gene>
    <name evidence="13" type="ORF">EDD77_12547</name>
</gene>
<dbReference type="RefSeq" id="WP_242868476.1">
    <property type="nucleotide sequence ID" value="NZ_CABKVM010000019.1"/>
</dbReference>
<comment type="caution">
    <text evidence="13">The sequence shown here is derived from an EMBL/GenBank/DDBJ whole genome shotgun (WGS) entry which is preliminary data.</text>
</comment>
<organism evidence="13 14">
    <name type="scientific">Allofournierella massiliensis</name>
    <dbReference type="NCBI Taxonomy" id="1650663"/>
    <lineage>
        <taxon>Bacteria</taxon>
        <taxon>Bacillati</taxon>
        <taxon>Bacillota</taxon>
        <taxon>Clostridia</taxon>
        <taxon>Eubacteriales</taxon>
        <taxon>Oscillospiraceae</taxon>
        <taxon>Allofournierella</taxon>
    </lineage>
</organism>
<sequence length="460" mass="51146">MAAKVFLLSLLLLILCGFLTYLLIAIFMPKTYSLYLNDALAEKAQQFVSRLETVDFDSSGALFDSIIGNPDISTVELIDENGTSIPLPSLQNTYTGSTVILSDHDLGEPTTTQSFDFSFLNDNTQYTLIVYGNAQPVSQIRQSILQTAPLILCLIIILAAVIAFLFSRVVTKPVLTISSVAKNMSQLSLDWDCVENRTDELGVLQKSLNILSRNLSTALSDLQKANSKLQGDIEKEKALEKERMEFFSAVSHELKTPITVIKGQLEGMLLDVGAYRDHKKYLTRSLEVANTMESMVQEILTISRLETSGASIVHSQFDIAQYLKTYLSSTEDLMIRKNLTLHTDIEVPALVLGDSRLLSKVIGNLISNAIFYSPPDNDIYIAAKTQSGKFRFRIENTGVHIPNEDLSKIFEPFYRVDHSRSRQTGGSGLGLYIVQKILKQHGSECNVTNTERGVCFSFLL</sequence>
<evidence type="ECO:0000256" key="5">
    <source>
        <dbReference type="ARBA" id="ARBA00022679"/>
    </source>
</evidence>
<protein>
    <recommendedName>
        <fullName evidence="3">histidine kinase</fullName>
        <ecNumber evidence="3">2.7.13.3</ecNumber>
    </recommendedName>
</protein>
<dbReference type="CDD" id="cd00075">
    <property type="entry name" value="HATPase"/>
    <property type="match status" value="1"/>
</dbReference>
<dbReference type="InterPro" id="IPR003594">
    <property type="entry name" value="HATPase_dom"/>
</dbReference>
<dbReference type="InterPro" id="IPR036890">
    <property type="entry name" value="HATPase_C_sf"/>
</dbReference>
<comment type="subcellular location">
    <subcellularLocation>
        <location evidence="2">Membrane</location>
    </subcellularLocation>
</comment>
<dbReference type="STRING" id="1650663.GCA_001486665_03071"/>
<dbReference type="GO" id="GO:0005886">
    <property type="term" value="C:plasma membrane"/>
    <property type="evidence" value="ECO:0007669"/>
    <property type="project" value="TreeGrafter"/>
</dbReference>
<keyword evidence="8 10" id="KW-0472">Membrane</keyword>
<dbReference type="CDD" id="cd06225">
    <property type="entry name" value="HAMP"/>
    <property type="match status" value="1"/>
</dbReference>
<evidence type="ECO:0000256" key="2">
    <source>
        <dbReference type="ARBA" id="ARBA00004370"/>
    </source>
</evidence>
<dbReference type="EMBL" id="SLUM01000025">
    <property type="protein sequence ID" value="TCL53973.1"/>
    <property type="molecule type" value="Genomic_DNA"/>
</dbReference>
<name>A0A4R1QM26_9FIRM</name>
<dbReference type="Pfam" id="PF02518">
    <property type="entry name" value="HATPase_c"/>
    <property type="match status" value="1"/>
</dbReference>
<dbReference type="SUPFAM" id="SSF55874">
    <property type="entry name" value="ATPase domain of HSP90 chaperone/DNA topoisomerase II/histidine kinase"/>
    <property type="match status" value="1"/>
</dbReference>
<evidence type="ECO:0000259" key="12">
    <source>
        <dbReference type="PROSITE" id="PS50885"/>
    </source>
</evidence>
<keyword evidence="5" id="KW-0808">Transferase</keyword>
<feature type="transmembrane region" description="Helical" evidence="10">
    <location>
        <begin position="148"/>
        <end position="166"/>
    </location>
</feature>
<feature type="domain" description="Histidine kinase" evidence="11">
    <location>
        <begin position="249"/>
        <end position="460"/>
    </location>
</feature>
<feature type="domain" description="HAMP" evidence="12">
    <location>
        <begin position="168"/>
        <end position="220"/>
    </location>
</feature>
<dbReference type="InterPro" id="IPR003661">
    <property type="entry name" value="HisK_dim/P_dom"/>
</dbReference>
<keyword evidence="9" id="KW-0175">Coiled coil</keyword>
<dbReference type="GO" id="GO:0016036">
    <property type="term" value="P:cellular response to phosphate starvation"/>
    <property type="evidence" value="ECO:0007669"/>
    <property type="project" value="TreeGrafter"/>
</dbReference>
<feature type="transmembrane region" description="Helical" evidence="10">
    <location>
        <begin position="6"/>
        <end position="27"/>
    </location>
</feature>
<keyword evidence="7" id="KW-0902">Two-component regulatory system</keyword>
<dbReference type="Gene3D" id="1.10.287.130">
    <property type="match status" value="1"/>
</dbReference>
<evidence type="ECO:0000256" key="6">
    <source>
        <dbReference type="ARBA" id="ARBA00022777"/>
    </source>
</evidence>
<accession>A0A4R1QM26</accession>
<dbReference type="Gene3D" id="6.10.340.10">
    <property type="match status" value="1"/>
</dbReference>
<dbReference type="PROSITE" id="PS50109">
    <property type="entry name" value="HIS_KIN"/>
    <property type="match status" value="1"/>
</dbReference>
<dbReference type="PRINTS" id="PR00344">
    <property type="entry name" value="BCTRLSENSOR"/>
</dbReference>
<dbReference type="EC" id="2.7.13.3" evidence="3"/>
<proteinExistence type="predicted"/>
<comment type="catalytic activity">
    <reaction evidence="1">
        <text>ATP + protein L-histidine = ADP + protein N-phospho-L-histidine.</text>
        <dbReference type="EC" id="2.7.13.3"/>
    </reaction>
</comment>
<feature type="coiled-coil region" evidence="9">
    <location>
        <begin position="208"/>
        <end position="242"/>
    </location>
</feature>
<evidence type="ECO:0000256" key="8">
    <source>
        <dbReference type="ARBA" id="ARBA00023136"/>
    </source>
</evidence>
<dbReference type="SUPFAM" id="SSF158472">
    <property type="entry name" value="HAMP domain-like"/>
    <property type="match status" value="1"/>
</dbReference>
<reference evidence="13 14" key="1">
    <citation type="submission" date="2019-03" db="EMBL/GenBank/DDBJ databases">
        <title>Genomic Encyclopedia of Type Strains, Phase IV (KMG-IV): sequencing the most valuable type-strain genomes for metagenomic binning, comparative biology and taxonomic classification.</title>
        <authorList>
            <person name="Goeker M."/>
        </authorList>
    </citation>
    <scope>NUCLEOTIDE SEQUENCE [LARGE SCALE GENOMIC DNA]</scope>
    <source>
        <strain evidence="13 14">DSM 100451</strain>
    </source>
</reference>
<evidence type="ECO:0000259" key="11">
    <source>
        <dbReference type="PROSITE" id="PS50109"/>
    </source>
</evidence>
<dbReference type="InterPro" id="IPR036097">
    <property type="entry name" value="HisK_dim/P_sf"/>
</dbReference>
<dbReference type="Proteomes" id="UP000295184">
    <property type="component" value="Unassembled WGS sequence"/>
</dbReference>
<evidence type="ECO:0000256" key="4">
    <source>
        <dbReference type="ARBA" id="ARBA00022553"/>
    </source>
</evidence>
<dbReference type="PANTHER" id="PTHR45453:SF3">
    <property type="entry name" value="HISTIDINE KINASE"/>
    <property type="match status" value="1"/>
</dbReference>